<dbReference type="GO" id="GO:0005737">
    <property type="term" value="C:cytoplasm"/>
    <property type="evidence" value="ECO:0007669"/>
    <property type="project" value="TreeGrafter"/>
</dbReference>
<dbReference type="PANTHER" id="PTHR21621:SF0">
    <property type="entry name" value="BETA-CITRYLGLUTAMATE SYNTHASE B-RELATED"/>
    <property type="match status" value="1"/>
</dbReference>
<dbReference type="Gene3D" id="2.40.70.10">
    <property type="entry name" value="Acid Proteases"/>
    <property type="match status" value="1"/>
</dbReference>
<evidence type="ECO:0000313" key="4">
    <source>
        <dbReference type="Proteomes" id="UP000033995"/>
    </source>
</evidence>
<dbReference type="PATRIC" id="fig|1618561.3.peg.189"/>
<name>A0A0G0A9B9_9BACT</name>
<dbReference type="Gene3D" id="3.30.470.20">
    <property type="entry name" value="ATP-grasp fold, B domain"/>
    <property type="match status" value="1"/>
</dbReference>
<dbReference type="Pfam" id="PF14397">
    <property type="entry name" value="ATPgrasp_ST"/>
    <property type="match status" value="1"/>
</dbReference>
<reference evidence="3 4" key="1">
    <citation type="journal article" date="2015" name="Nature">
        <title>rRNA introns, odd ribosomes, and small enigmatic genomes across a large radiation of phyla.</title>
        <authorList>
            <person name="Brown C.T."/>
            <person name="Hug L.A."/>
            <person name="Thomas B.C."/>
            <person name="Sharon I."/>
            <person name="Castelle C.J."/>
            <person name="Singh A."/>
            <person name="Wilkins M.J."/>
            <person name="Williams K.H."/>
            <person name="Banfield J.F."/>
        </authorList>
    </citation>
    <scope>NUCLEOTIDE SEQUENCE [LARGE SCALE GENOMIC DNA]</scope>
</reference>
<dbReference type="InterPro" id="IPR039523">
    <property type="entry name" value="RimK-rel_E_lig_ATP-grasp"/>
</dbReference>
<organism evidence="3 4">
    <name type="scientific">Candidatus Woesebacteria bacterium GW2011_GWA2_33_28</name>
    <dbReference type="NCBI Taxonomy" id="1618561"/>
    <lineage>
        <taxon>Bacteria</taxon>
        <taxon>Candidatus Woeseibacteriota</taxon>
    </lineage>
</organism>
<dbReference type="InterPro" id="IPR021109">
    <property type="entry name" value="Peptidase_aspartic_dom_sf"/>
</dbReference>
<dbReference type="PROSITE" id="PS50975">
    <property type="entry name" value="ATP_GRASP"/>
    <property type="match status" value="1"/>
</dbReference>
<keyword evidence="3" id="KW-0436">Ligase</keyword>
<dbReference type="EMBL" id="LBOZ01000002">
    <property type="protein sequence ID" value="KKP47911.1"/>
    <property type="molecule type" value="Genomic_DNA"/>
</dbReference>
<dbReference type="GO" id="GO:0009432">
    <property type="term" value="P:SOS response"/>
    <property type="evidence" value="ECO:0007669"/>
    <property type="project" value="TreeGrafter"/>
</dbReference>
<accession>A0A0G0A9B9</accession>
<evidence type="ECO:0000256" key="1">
    <source>
        <dbReference type="PROSITE-ProRule" id="PRU00409"/>
    </source>
</evidence>
<proteinExistence type="predicted"/>
<dbReference type="SUPFAM" id="SSF50630">
    <property type="entry name" value="Acid proteases"/>
    <property type="match status" value="1"/>
</dbReference>
<dbReference type="InterPro" id="IPR011761">
    <property type="entry name" value="ATP-grasp"/>
</dbReference>
<evidence type="ECO:0000259" key="2">
    <source>
        <dbReference type="PROSITE" id="PS50975"/>
    </source>
</evidence>
<comment type="caution">
    <text evidence="3">The sequence shown here is derived from an EMBL/GenBank/DDBJ whole genome shotgun (WGS) entry which is preliminary data.</text>
</comment>
<sequence>MKISSILGLNSRGVLYTSKYNSRSAKKIADSKLLTHAVLKRFDVPHPKIYKKFKNPEDVIDYDWNKLPSSFALKPSRGLGGEGIIVVKKKINNYWSTTSRQKITAEDLKLQTLDILEGAYSMGNEPDTAFVQEYVGKHRRFFKLAFRGTPDIRVIVFNKIPVMAMLRLPTRESGGRANLHQGALGLGIDIGSGMTTNAIWHNNPIEKSPDFETKLKGVKVPYWQKILEIAVKAQIASGLGYAGVDVVLHPDKGPMIIELNAQPGLSIQLANMEGLKKRLERVDDMDVIDVGHGVRIAKALFGGRYKGKIKDSPDEVKLIKAVEEIKIKDIDGKKHKVLSKIDTGAWSSAIDKKYAKALGLLKKDRILWFRDKLSSLGKEARPVIPVTIYLSGRKIKTNMTVADRKLLRYDVLIGRIDLQGFLVNPEIDKDKLVKAKWS</sequence>
<dbReference type="AlphaFoldDB" id="A0A0G0A9B9"/>
<evidence type="ECO:0000313" key="3">
    <source>
        <dbReference type="EMBL" id="KKP47911.1"/>
    </source>
</evidence>
<feature type="domain" description="ATP-grasp" evidence="2">
    <location>
        <begin position="36"/>
        <end position="296"/>
    </location>
</feature>
<dbReference type="PANTHER" id="PTHR21621">
    <property type="entry name" value="RIBOSOMAL PROTEIN S6 MODIFICATION PROTEIN"/>
    <property type="match status" value="1"/>
</dbReference>
<dbReference type="GO" id="GO:0005524">
    <property type="term" value="F:ATP binding"/>
    <property type="evidence" value="ECO:0007669"/>
    <property type="project" value="UniProtKB-UniRule"/>
</dbReference>
<protein>
    <submittedName>
        <fullName evidence="3">Alpha-L-glutamate ligase-like protein</fullName>
    </submittedName>
</protein>
<dbReference type="GO" id="GO:0018169">
    <property type="term" value="F:ribosomal S6-glutamic acid ligase activity"/>
    <property type="evidence" value="ECO:0007669"/>
    <property type="project" value="TreeGrafter"/>
</dbReference>
<gene>
    <name evidence="3" type="ORF">UR38_C0002G0014</name>
</gene>
<keyword evidence="1" id="KW-0067">ATP-binding</keyword>
<keyword evidence="1" id="KW-0547">Nucleotide-binding</keyword>
<dbReference type="GO" id="GO:0046872">
    <property type="term" value="F:metal ion binding"/>
    <property type="evidence" value="ECO:0007669"/>
    <property type="project" value="InterPro"/>
</dbReference>
<dbReference type="SUPFAM" id="SSF56059">
    <property type="entry name" value="Glutathione synthetase ATP-binding domain-like"/>
    <property type="match status" value="1"/>
</dbReference>
<dbReference type="Proteomes" id="UP000033995">
    <property type="component" value="Unassembled WGS sequence"/>
</dbReference>